<dbReference type="RefSeq" id="WP_137251401.1">
    <property type="nucleotide sequence ID" value="NZ_SZQA01000055.1"/>
</dbReference>
<evidence type="ECO:0000259" key="3">
    <source>
        <dbReference type="Pfam" id="PF26571"/>
    </source>
</evidence>
<proteinExistence type="predicted"/>
<dbReference type="AlphaFoldDB" id="A0A4U3LXT4"/>
<feature type="chain" id="PRO_5020487076" description="ARB-07466-like C-terminal domain-containing protein" evidence="2">
    <location>
        <begin position="20"/>
        <end position="307"/>
    </location>
</feature>
<dbReference type="InterPro" id="IPR058593">
    <property type="entry name" value="ARB_07466-like_C"/>
</dbReference>
<comment type="caution">
    <text evidence="4">The sequence shown here is derived from an EMBL/GenBank/DDBJ whole genome shotgun (WGS) entry which is preliminary data.</text>
</comment>
<dbReference type="Gene3D" id="1.20.120.330">
    <property type="entry name" value="Nucleotidyltransferases domain 2"/>
    <property type="match status" value="1"/>
</dbReference>
<evidence type="ECO:0000256" key="1">
    <source>
        <dbReference type="SAM" id="Coils"/>
    </source>
</evidence>
<accession>A0A4U3LXT4</accession>
<feature type="coiled-coil region" evidence="1">
    <location>
        <begin position="124"/>
        <end position="169"/>
    </location>
</feature>
<keyword evidence="5" id="KW-1185">Reference proteome</keyword>
<name>A0A4U3LXT4_9ACTN</name>
<evidence type="ECO:0000256" key="2">
    <source>
        <dbReference type="SAM" id="SignalP"/>
    </source>
</evidence>
<sequence>MAALVAAFCAALVPGPAVAAPKPDADKLRKQLSSLEKKVNSLIAQYHAARDDLAEAKTAHKAAQAKLDKAHAEFAAAQREMARLAGLSYQSIPGNGGIVLPPGMGMSPLAMQLGNEQAAIVRNYKQKEQARAQAAAEAKTLITEIDKKSKDIEKRRVEAEDLIDDIKDRLDDLIPIGPGKLANGGWAPQLPTGADNITARTRLMREEAKAAFKLNNSIGCFRVDTMGEHPLGRACDFMMTTGGAMATGAAKLLGDQLAEWALKNRTKLGVKYVIWRQRINSGTGWRFMSNRGGNTANHYDHVHISMF</sequence>
<evidence type="ECO:0000313" key="4">
    <source>
        <dbReference type="EMBL" id="TKK80760.1"/>
    </source>
</evidence>
<keyword evidence="1" id="KW-0175">Coiled coil</keyword>
<feature type="signal peptide" evidence="2">
    <location>
        <begin position="1"/>
        <end position="19"/>
    </location>
</feature>
<dbReference type="EMBL" id="SZQA01000055">
    <property type="protein sequence ID" value="TKK80760.1"/>
    <property type="molecule type" value="Genomic_DNA"/>
</dbReference>
<reference evidence="4 5" key="1">
    <citation type="submission" date="2019-04" db="EMBL/GenBank/DDBJ databases">
        <title>Herbidospora sp. NEAU-GS14.nov., a novel actinomycete isolated from soil.</title>
        <authorList>
            <person name="Han L."/>
        </authorList>
    </citation>
    <scope>NUCLEOTIDE SEQUENCE [LARGE SCALE GENOMIC DNA]</scope>
    <source>
        <strain evidence="4 5">NEAU-GS14</strain>
    </source>
</reference>
<feature type="domain" description="ARB-07466-like C-terminal" evidence="3">
    <location>
        <begin position="194"/>
        <end position="299"/>
    </location>
</feature>
<dbReference type="Pfam" id="PF26571">
    <property type="entry name" value="VldE"/>
    <property type="match status" value="1"/>
</dbReference>
<organism evidence="4 5">
    <name type="scientific">Herbidospora galbida</name>
    <dbReference type="NCBI Taxonomy" id="2575442"/>
    <lineage>
        <taxon>Bacteria</taxon>
        <taxon>Bacillati</taxon>
        <taxon>Actinomycetota</taxon>
        <taxon>Actinomycetes</taxon>
        <taxon>Streptosporangiales</taxon>
        <taxon>Streptosporangiaceae</taxon>
        <taxon>Herbidospora</taxon>
    </lineage>
</organism>
<dbReference type="OrthoDB" id="2989771at2"/>
<protein>
    <recommendedName>
        <fullName evidence="3">ARB-07466-like C-terminal domain-containing protein</fullName>
    </recommendedName>
</protein>
<feature type="coiled-coil region" evidence="1">
    <location>
        <begin position="25"/>
        <end position="80"/>
    </location>
</feature>
<dbReference type="Proteomes" id="UP000308705">
    <property type="component" value="Unassembled WGS sequence"/>
</dbReference>
<evidence type="ECO:0000313" key="5">
    <source>
        <dbReference type="Proteomes" id="UP000308705"/>
    </source>
</evidence>
<keyword evidence="2" id="KW-0732">Signal</keyword>
<gene>
    <name evidence="4" type="ORF">FDA94_35400</name>
</gene>